<keyword evidence="3 15" id="KW-0547">Nucleotide-binding</keyword>
<dbReference type="GO" id="GO:0003677">
    <property type="term" value="F:DNA binding"/>
    <property type="evidence" value="ECO:0007669"/>
    <property type="project" value="UniProtKB-UniRule"/>
</dbReference>
<dbReference type="GO" id="GO:0005829">
    <property type="term" value="C:cytosol"/>
    <property type="evidence" value="ECO:0007669"/>
    <property type="project" value="TreeGrafter"/>
</dbReference>
<dbReference type="InterPro" id="IPR000212">
    <property type="entry name" value="DNA_helicase_UvrD/REP"/>
</dbReference>
<evidence type="ECO:0000256" key="9">
    <source>
        <dbReference type="ARBA" id="ARBA00022842"/>
    </source>
</evidence>
<evidence type="ECO:0000256" key="12">
    <source>
        <dbReference type="ARBA" id="ARBA00023235"/>
    </source>
</evidence>
<dbReference type="Gene3D" id="3.90.320.10">
    <property type="match status" value="1"/>
</dbReference>
<dbReference type="GO" id="GO:0000724">
    <property type="term" value="P:double-strand break repair via homologous recombination"/>
    <property type="evidence" value="ECO:0007669"/>
    <property type="project" value="UniProtKB-UniRule"/>
</dbReference>
<keyword evidence="6 15" id="KW-0347">Helicase</keyword>
<keyword evidence="12 15" id="KW-0413">Isomerase</keyword>
<evidence type="ECO:0000256" key="4">
    <source>
        <dbReference type="ARBA" id="ARBA00022763"/>
    </source>
</evidence>
<dbReference type="PROSITE" id="PS51198">
    <property type="entry name" value="UVRD_HELICASE_ATP_BIND"/>
    <property type="match status" value="1"/>
</dbReference>
<evidence type="ECO:0000256" key="1">
    <source>
        <dbReference type="ARBA" id="ARBA00022722"/>
    </source>
</evidence>
<dbReference type="EC" id="5.6.2.4" evidence="15"/>
<comment type="similarity">
    <text evidence="15">Belongs to the helicase family. UvrD subfamily.</text>
</comment>
<evidence type="ECO:0000256" key="2">
    <source>
        <dbReference type="ARBA" id="ARBA00022723"/>
    </source>
</evidence>
<dbReference type="AlphaFoldDB" id="A0A7W3U645"/>
<evidence type="ECO:0000256" key="16">
    <source>
        <dbReference type="PROSITE-ProRule" id="PRU00560"/>
    </source>
</evidence>
<evidence type="ECO:0000259" key="18">
    <source>
        <dbReference type="PROSITE" id="PS51198"/>
    </source>
</evidence>
<evidence type="ECO:0000256" key="15">
    <source>
        <dbReference type="HAMAP-Rule" id="MF_01485"/>
    </source>
</evidence>
<keyword evidence="5 15" id="KW-0378">Hydrolase</keyword>
<accession>A0A7W3U645</accession>
<dbReference type="GO" id="GO:0000287">
    <property type="term" value="F:magnesium ion binding"/>
    <property type="evidence" value="ECO:0007669"/>
    <property type="project" value="UniProtKB-UniRule"/>
</dbReference>
<evidence type="ECO:0000256" key="3">
    <source>
        <dbReference type="ARBA" id="ARBA00022741"/>
    </source>
</evidence>
<comment type="cofactor">
    <cofactor evidence="15">
        <name>Mg(2+)</name>
        <dbReference type="ChEBI" id="CHEBI:18420"/>
    </cofactor>
    <text evidence="15">Binds 1 Mg(2+) ion per subunit.</text>
</comment>
<dbReference type="CDD" id="cd22352">
    <property type="entry name" value="RecB_C-like"/>
    <property type="match status" value="1"/>
</dbReference>
<feature type="region of interest" description="Nuclease activity, interacts with RecD and RecA" evidence="15">
    <location>
        <begin position="943"/>
        <end position="1236"/>
    </location>
</feature>
<feature type="binding site" evidence="15">
    <location>
        <position position="1137"/>
    </location>
    <ligand>
        <name>Mg(2+)</name>
        <dbReference type="ChEBI" id="CHEBI:18420"/>
    </ligand>
</feature>
<keyword evidence="8 15" id="KW-0067">ATP-binding</keyword>
<dbReference type="PROSITE" id="PS51217">
    <property type="entry name" value="UVRD_HELICASE_CTER"/>
    <property type="match status" value="1"/>
</dbReference>
<dbReference type="EC" id="3.1.11.5" evidence="15"/>
<comment type="subunit">
    <text evidence="15">Heterotrimer of RecB, RecC and RecD. All subunits contribute to DNA-binding. Interacts with RecA.</text>
</comment>
<evidence type="ECO:0000256" key="14">
    <source>
        <dbReference type="ARBA" id="ARBA00048988"/>
    </source>
</evidence>
<evidence type="ECO:0000256" key="17">
    <source>
        <dbReference type="SAM" id="MobiDB-lite"/>
    </source>
</evidence>
<dbReference type="Pfam" id="PF13361">
    <property type="entry name" value="UvrD_C"/>
    <property type="match status" value="1"/>
</dbReference>
<dbReference type="InterPro" id="IPR011604">
    <property type="entry name" value="PDDEXK-like_dom_sf"/>
</dbReference>
<dbReference type="Pfam" id="PF12705">
    <property type="entry name" value="PDDEXK_1"/>
    <property type="match status" value="1"/>
</dbReference>
<evidence type="ECO:0000259" key="19">
    <source>
        <dbReference type="PROSITE" id="PS51217"/>
    </source>
</evidence>
<comment type="function">
    <text evidence="15">A helicase/nuclease that prepares dsDNA breaks (DSB) for recombinational DNA repair. Binds to DSBs and unwinds DNA via a highly rapid and processive ATP-dependent bidirectional helicase activity. Unwinds dsDNA until it encounters a Chi (crossover hotspot instigator) sequence from the 3' direction. Cuts ssDNA a few nucleotides 3' to the Chi site. The properties and activities of the enzyme are changed at Chi. The Chi-altered holoenzyme produces a long 3'-ssDNA overhang and facilitates RecA-binding to the ssDNA for homologous DNA recombination and repair. Holoenzyme degrades any linearized DNA that is unable to undergo homologous recombination. In the holoenzyme this subunit contributes ATPase, 3'-5' helicase, exonuclease activity and loads RecA onto ssDNA.</text>
</comment>
<comment type="catalytic activity">
    <reaction evidence="15">
        <text>Exonucleolytic cleavage (in the presence of ATP) in either 5'- to 3'- or 3'- to 5'-direction to yield 5'-phosphooligonucleotides.</text>
        <dbReference type="EC" id="3.1.11.5"/>
    </reaction>
</comment>
<feature type="binding site" evidence="16">
    <location>
        <begin position="23"/>
        <end position="30"/>
    </location>
    <ligand>
        <name>ATP</name>
        <dbReference type="ChEBI" id="CHEBI:30616"/>
    </ligand>
</feature>
<evidence type="ECO:0000256" key="6">
    <source>
        <dbReference type="ARBA" id="ARBA00022806"/>
    </source>
</evidence>
<dbReference type="InterPro" id="IPR004586">
    <property type="entry name" value="RecB"/>
</dbReference>
<dbReference type="Gene3D" id="3.40.50.300">
    <property type="entry name" value="P-loop containing nucleotide triphosphate hydrolases"/>
    <property type="match status" value="2"/>
</dbReference>
<feature type="domain" description="UvrD-like helicase ATP-binding" evidence="18">
    <location>
        <begin position="2"/>
        <end position="492"/>
    </location>
</feature>
<reference evidence="20 21" key="1">
    <citation type="submission" date="2020-07" db="EMBL/GenBank/DDBJ databases">
        <authorList>
            <person name="Xu S."/>
            <person name="Li A."/>
        </authorList>
    </citation>
    <scope>NUCLEOTIDE SEQUENCE [LARGE SCALE GENOMIC DNA]</scope>
    <source>
        <strain evidence="20 21">SG-8</strain>
    </source>
</reference>
<sequence>MSAPATVDPWLALPLDGVHLVEASAGTGKTHTLATLVTRLVVERGLRVGQVLAVTFTEAATQELRRRIRERLQLTLDLVDTAAPDAGDPVAALTRQLLDGHLARSGEAPRALRHRLRQAVLEIDLAAIFTIHGFCARVLREHALESGQGFEPPELLGNDRALREALAADLWRTHAVDADSADDLAALWKTGPDALAADLKDLLRDPVLLPPAMPVDGDELARLHGRLADTGQALAAAWQAHGDAFIDTLVAAIDGEVLKRNIYTPDWLAALRDWMRGFAANPAAHPTPHAKLAKLTADELAKGTRKDRKTPASPELSAAIADWLDALAALARVSDRRRATLLHRLRADAHARLATLKRQRRVQTHDDLIDGVVDALDGPGGERLADALRAQYAVALVDEFQDTDARQWRIFDRVFGMDAGNGGRDPRHPAAGPGPTAPGSARTRGSQARFLALIGDPKQAIYRFRGGDVHTYLHAAGEAERAPLLSRNFRSRPSVLAAIDALYRTAGEAFERKQAKSPPFVDPRIAFHPITPGGTRGDGDFLRSGTAAPALTVWQAPPTGEQDAKGKPKAWSAEGSRVMATRACVAAIHAVLTEGRAGTARIDGEPVRPGDIAVLVRSHAEATRIQRALAEAGIAAVAAGKQSLYATAEARELHALLLALLHAGDEGRLRTAMATVLVGVDAAGIDRLEHAPDAVRDAQHQVHGWRERLLRGGPLALVGALCASQGERLLGLTDGERRLSNYLQLAEALQEMQARALGLHGLVEAFGRRIARADADDETQLLRLESDARRVQIVTLHKSKGLEYPLVYLPFVGIGRDAKSPARHCVAHDADDGRRLHWKLDLPEAGWDEAKEAWKQDERAEDERLLYVGLTRAEHALWLAAGPLCKHDKSAAAAMLGDLPALAARPGIVVDGEAPPDRLPRLPAEFDAAVPAARIAHRRIDSDWWVYSFTQLAHADGGGDRASASTLPAAGGHDEPLPAEADDAAFDPRFAGTRFGVALHTALEDTDFAAWRDWQPGDDAPASERVHLARALESNGYAADALDEGIAFTTVLAGHTLTVGLPEGLRLCDLPPGERRPEIEFQFALAPTRVDTLLDLLHAHGVVAARQGFGLRQRLEGLMTGLIDLTYRHEGRWYVLDYKSNRLPRYDDDTLGAAMAHSEYDLQALIYTLALHRWLRFRLGDGYDYARDFGGIRYLFCRGLDAARVDSPGIHAQRFAPALVDALDALFAARPGEAAA</sequence>
<feature type="region of interest" description="Disordered" evidence="17">
    <location>
        <begin position="421"/>
        <end position="444"/>
    </location>
</feature>
<evidence type="ECO:0000256" key="13">
    <source>
        <dbReference type="ARBA" id="ARBA00034617"/>
    </source>
</evidence>
<dbReference type="SUPFAM" id="SSF52980">
    <property type="entry name" value="Restriction endonuclease-like"/>
    <property type="match status" value="1"/>
</dbReference>
<dbReference type="SUPFAM" id="SSF52540">
    <property type="entry name" value="P-loop containing nucleoside triphosphate hydrolases"/>
    <property type="match status" value="1"/>
</dbReference>
<dbReference type="Pfam" id="PF00580">
    <property type="entry name" value="UvrD-helicase"/>
    <property type="match status" value="1"/>
</dbReference>
<keyword evidence="2 15" id="KW-0479">Metal-binding</keyword>
<keyword evidence="4 15" id="KW-0227">DNA damage</keyword>
<evidence type="ECO:0000256" key="7">
    <source>
        <dbReference type="ARBA" id="ARBA00022839"/>
    </source>
</evidence>
<dbReference type="PANTHER" id="PTHR11070">
    <property type="entry name" value="UVRD / RECB / PCRA DNA HELICASE FAMILY MEMBER"/>
    <property type="match status" value="1"/>
</dbReference>
<organism evidence="20 21">
    <name type="scientific">Marilutibacter penaei</name>
    <dbReference type="NCBI Taxonomy" id="2759900"/>
    <lineage>
        <taxon>Bacteria</taxon>
        <taxon>Pseudomonadati</taxon>
        <taxon>Pseudomonadota</taxon>
        <taxon>Gammaproteobacteria</taxon>
        <taxon>Lysobacterales</taxon>
        <taxon>Lysobacteraceae</taxon>
        <taxon>Marilutibacter</taxon>
    </lineage>
</organism>
<dbReference type="Proteomes" id="UP000552587">
    <property type="component" value="Unassembled WGS sequence"/>
</dbReference>
<dbReference type="EMBL" id="JACHTE010000011">
    <property type="protein sequence ID" value="MBB1089648.1"/>
    <property type="molecule type" value="Genomic_DNA"/>
</dbReference>
<dbReference type="InterPro" id="IPR038726">
    <property type="entry name" value="PDDEXK_AddAB-type"/>
</dbReference>
<dbReference type="RefSeq" id="WP_182670634.1">
    <property type="nucleotide sequence ID" value="NZ_JACHTE010000011.1"/>
</dbReference>
<feature type="region of interest" description="DNA-binding and helicase activity, interacts with RecC" evidence="15">
    <location>
        <begin position="1"/>
        <end position="923"/>
    </location>
</feature>
<comment type="miscellaneous">
    <text evidence="15">In the RecBCD complex, RecB has a slow 3'-5' helicase, an exonuclease activity and loads RecA onto ssDNA, RecD has a fast 5'-3' helicase activity, while RecC stimulates the ATPase and processivity of the RecB helicase and contributes to recognition of the Chi site.</text>
</comment>
<feature type="compositionally biased region" description="Low complexity" evidence="17">
    <location>
        <begin position="429"/>
        <end position="441"/>
    </location>
</feature>
<evidence type="ECO:0000256" key="8">
    <source>
        <dbReference type="ARBA" id="ARBA00022840"/>
    </source>
</evidence>
<gene>
    <name evidence="15" type="primary">recB</name>
    <name evidence="20" type="ORF">H4F99_14275</name>
</gene>
<feature type="binding site" evidence="15">
    <location>
        <position position="1124"/>
    </location>
    <ligand>
        <name>Mg(2+)</name>
        <dbReference type="ChEBI" id="CHEBI:18420"/>
    </ligand>
</feature>
<dbReference type="GO" id="GO:0008854">
    <property type="term" value="F:exodeoxyribonuclease V activity"/>
    <property type="evidence" value="ECO:0007669"/>
    <property type="project" value="UniProtKB-EC"/>
</dbReference>
<dbReference type="HAMAP" id="MF_01485">
    <property type="entry name" value="RecB"/>
    <property type="match status" value="1"/>
</dbReference>
<feature type="binding site" evidence="15">
    <location>
        <position position="1000"/>
    </location>
    <ligand>
        <name>Mg(2+)</name>
        <dbReference type="ChEBI" id="CHEBI:18420"/>
    </ligand>
</feature>
<feature type="domain" description="UvrD-like helicase C-terminal" evidence="19">
    <location>
        <begin position="548"/>
        <end position="801"/>
    </location>
</feature>
<name>A0A7W3U645_9GAMM</name>
<comment type="caution">
    <text evidence="20">The sequence shown here is derived from an EMBL/GenBank/DDBJ whole genome shotgun (WGS) entry which is preliminary data.</text>
</comment>
<keyword evidence="1 15" id="KW-0540">Nuclease</keyword>
<keyword evidence="9 15" id="KW-0460">Magnesium</keyword>
<comment type="catalytic activity">
    <reaction evidence="14 15">
        <text>ATP + H2O = ADP + phosphate + H(+)</text>
        <dbReference type="Rhea" id="RHEA:13065"/>
        <dbReference type="ChEBI" id="CHEBI:15377"/>
        <dbReference type="ChEBI" id="CHEBI:15378"/>
        <dbReference type="ChEBI" id="CHEBI:30616"/>
        <dbReference type="ChEBI" id="CHEBI:43474"/>
        <dbReference type="ChEBI" id="CHEBI:456216"/>
        <dbReference type="EC" id="5.6.2.4"/>
    </reaction>
</comment>
<keyword evidence="21" id="KW-1185">Reference proteome</keyword>
<evidence type="ECO:0000313" key="20">
    <source>
        <dbReference type="EMBL" id="MBB1089648.1"/>
    </source>
</evidence>
<keyword evidence="11 15" id="KW-0234">DNA repair</keyword>
<comment type="domain">
    <text evidence="15">The N-terminal DNA-binding domain is a ssDNA-dependent ATPase and has ATP-dependent 3'-5' helicase function. This domain interacts with RecC.</text>
</comment>
<protein>
    <recommendedName>
        <fullName evidence="15">RecBCD enzyme subunit RecB</fullName>
        <ecNumber evidence="15">3.1.11.5</ecNumber>
        <ecNumber evidence="15">5.6.2.4</ecNumber>
    </recommendedName>
    <alternativeName>
        <fullName evidence="15">DNA 3'-5' helicase subunit RecB</fullName>
    </alternativeName>
    <alternativeName>
        <fullName evidence="15">Exonuclease V subunit RecB</fullName>
        <shortName evidence="15">ExoV subunit RecB</shortName>
    </alternativeName>
    <alternativeName>
        <fullName evidence="15">Helicase/nuclease RecBCD subunit RecB</fullName>
    </alternativeName>
</protein>
<proteinExistence type="inferred from homology"/>
<evidence type="ECO:0000313" key="21">
    <source>
        <dbReference type="Proteomes" id="UP000552587"/>
    </source>
</evidence>
<dbReference type="GO" id="GO:0043138">
    <property type="term" value="F:3'-5' DNA helicase activity"/>
    <property type="evidence" value="ECO:0007669"/>
    <property type="project" value="UniProtKB-UniRule"/>
</dbReference>
<evidence type="ECO:0000256" key="11">
    <source>
        <dbReference type="ARBA" id="ARBA00023204"/>
    </source>
</evidence>
<dbReference type="GO" id="GO:0009338">
    <property type="term" value="C:exodeoxyribonuclease V complex"/>
    <property type="evidence" value="ECO:0007669"/>
    <property type="project" value="TreeGrafter"/>
</dbReference>
<comment type="catalytic activity">
    <reaction evidence="13 15">
        <text>Couples ATP hydrolysis with the unwinding of duplex DNA by translocating in the 3'-5' direction.</text>
        <dbReference type="EC" id="5.6.2.4"/>
    </reaction>
</comment>
<keyword evidence="7 15" id="KW-0269">Exonuclease</keyword>
<evidence type="ECO:0000256" key="5">
    <source>
        <dbReference type="ARBA" id="ARBA00022801"/>
    </source>
</evidence>
<comment type="domain">
    <text evidence="15">The C-terminal domain has nuclease activity and interacts with RecD. It interacts with RecA, facilitating its loading onto ssDNA.</text>
</comment>
<dbReference type="GO" id="GO:0005524">
    <property type="term" value="F:ATP binding"/>
    <property type="evidence" value="ECO:0007669"/>
    <property type="project" value="UniProtKB-UniRule"/>
</dbReference>
<dbReference type="InterPro" id="IPR027417">
    <property type="entry name" value="P-loop_NTPase"/>
</dbReference>
<evidence type="ECO:0000256" key="10">
    <source>
        <dbReference type="ARBA" id="ARBA00023125"/>
    </source>
</evidence>
<keyword evidence="10 15" id="KW-0238">DNA-binding</keyword>
<dbReference type="PANTHER" id="PTHR11070:SF23">
    <property type="entry name" value="RECBCD ENZYME SUBUNIT RECB"/>
    <property type="match status" value="1"/>
</dbReference>
<dbReference type="InterPro" id="IPR011335">
    <property type="entry name" value="Restrct_endonuc-II-like"/>
</dbReference>
<dbReference type="InterPro" id="IPR014016">
    <property type="entry name" value="UvrD-like_ATP-bd"/>
</dbReference>
<dbReference type="InterPro" id="IPR014017">
    <property type="entry name" value="DNA_helicase_UvrD-like_C"/>
</dbReference>
<dbReference type="Gene3D" id="1.10.3170.10">
    <property type="entry name" value="Recbcd, chain B, domain 2"/>
    <property type="match status" value="1"/>
</dbReference>
<dbReference type="Gene3D" id="1.10.486.10">
    <property type="entry name" value="PCRA, domain 4"/>
    <property type="match status" value="1"/>
</dbReference>
<feature type="active site" description="For nuclease activity" evidence="15">
    <location>
        <position position="1137"/>
    </location>
</feature>